<dbReference type="GO" id="GO:0006310">
    <property type="term" value="P:DNA recombination"/>
    <property type="evidence" value="ECO:0007669"/>
    <property type="project" value="InterPro"/>
</dbReference>
<dbReference type="Gene3D" id="3.30.1330.70">
    <property type="entry name" value="Holliday junction resolvase RusA"/>
    <property type="match status" value="1"/>
</dbReference>
<dbReference type="EMBL" id="LR796148">
    <property type="protein sequence ID" value="CAB4121703.1"/>
    <property type="molecule type" value="Genomic_DNA"/>
</dbReference>
<sequence>MTFIVTFEVDGVHGKGRPRFARRGNFVQTYTDTKTKSYETLIAESARQAMGSSEPLETPVSLYCYIRLPIPKSYSKKRLEACLNGFEKPTKKPDWDNVAKSVADAINGIVYVDDCQIVNAHITKVYSTSAGVSVCVKECLE</sequence>
<gene>
    <name evidence="1" type="ORF">UFOVP21_44</name>
</gene>
<dbReference type="InterPro" id="IPR008822">
    <property type="entry name" value="Endonuclease_RusA-like"/>
</dbReference>
<proteinExistence type="predicted"/>
<evidence type="ECO:0000313" key="1">
    <source>
        <dbReference type="EMBL" id="CAB4121703.1"/>
    </source>
</evidence>
<protein>
    <submittedName>
        <fullName evidence="1">Rus Holliday junction resolvase</fullName>
    </submittedName>
</protein>
<dbReference type="Pfam" id="PF05866">
    <property type="entry name" value="RusA"/>
    <property type="match status" value="1"/>
</dbReference>
<name>A0A6J5KK56_9CAUD</name>
<dbReference type="GO" id="GO:0000287">
    <property type="term" value="F:magnesium ion binding"/>
    <property type="evidence" value="ECO:0007669"/>
    <property type="project" value="InterPro"/>
</dbReference>
<accession>A0A6J5KK56</accession>
<dbReference type="InterPro" id="IPR036614">
    <property type="entry name" value="RusA-like_sf"/>
</dbReference>
<organism evidence="1">
    <name type="scientific">uncultured Caudovirales phage</name>
    <dbReference type="NCBI Taxonomy" id="2100421"/>
    <lineage>
        <taxon>Viruses</taxon>
        <taxon>Duplodnaviria</taxon>
        <taxon>Heunggongvirae</taxon>
        <taxon>Uroviricota</taxon>
        <taxon>Caudoviricetes</taxon>
        <taxon>Peduoviridae</taxon>
        <taxon>Maltschvirus</taxon>
        <taxon>Maltschvirus maltsch</taxon>
    </lineage>
</organism>
<dbReference type="GO" id="GO:0006281">
    <property type="term" value="P:DNA repair"/>
    <property type="evidence" value="ECO:0007669"/>
    <property type="project" value="InterPro"/>
</dbReference>
<reference evidence="1" key="1">
    <citation type="submission" date="2020-04" db="EMBL/GenBank/DDBJ databases">
        <authorList>
            <person name="Chiriac C."/>
            <person name="Salcher M."/>
            <person name="Ghai R."/>
            <person name="Kavagutti S V."/>
        </authorList>
    </citation>
    <scope>NUCLEOTIDE SEQUENCE</scope>
</reference>
<dbReference type="SUPFAM" id="SSF103084">
    <property type="entry name" value="Holliday junction resolvase RusA"/>
    <property type="match status" value="1"/>
</dbReference>